<dbReference type="InterPro" id="IPR013937">
    <property type="entry name" value="Sorting_nexin_C"/>
</dbReference>
<dbReference type="Pfam" id="PF00787">
    <property type="entry name" value="PX"/>
    <property type="match status" value="1"/>
</dbReference>
<evidence type="ECO:0000256" key="3">
    <source>
        <dbReference type="SAM" id="Phobius"/>
    </source>
</evidence>
<evidence type="ECO:0000256" key="1">
    <source>
        <dbReference type="ARBA" id="ARBA00010883"/>
    </source>
</evidence>
<feature type="compositionally biased region" description="Low complexity" evidence="2">
    <location>
        <begin position="723"/>
        <end position="734"/>
    </location>
</feature>
<reference evidence="5 6" key="1">
    <citation type="submission" date="2016-07" db="EMBL/GenBank/DDBJ databases">
        <title>Pervasive Adenine N6-methylation of Active Genes in Fungi.</title>
        <authorList>
            <consortium name="DOE Joint Genome Institute"/>
            <person name="Mondo S.J."/>
            <person name="Dannebaum R.O."/>
            <person name="Kuo R.C."/>
            <person name="Labutti K."/>
            <person name="Haridas S."/>
            <person name="Kuo A."/>
            <person name="Salamov A."/>
            <person name="Ahrendt S.R."/>
            <person name="Lipzen A."/>
            <person name="Sullivan W."/>
            <person name="Andreopoulos W.B."/>
            <person name="Clum A."/>
            <person name="Lindquist E."/>
            <person name="Daum C."/>
            <person name="Ramamoorthy G.K."/>
            <person name="Gryganskyi A."/>
            <person name="Culley D."/>
            <person name="Magnuson J.K."/>
            <person name="James T.Y."/>
            <person name="O'Malley M.A."/>
            <person name="Stajich J.E."/>
            <person name="Spatafora J.W."/>
            <person name="Visel A."/>
            <person name="Grigoriev I.V."/>
        </authorList>
    </citation>
    <scope>NUCLEOTIDE SEQUENCE [LARGE SCALE GENOMIC DNA]</scope>
    <source>
        <strain evidence="5 6">NRRL 1336</strain>
    </source>
</reference>
<dbReference type="InterPro" id="IPR001683">
    <property type="entry name" value="PX_dom"/>
</dbReference>
<dbReference type="STRING" id="90262.A0A1X2IZ49"/>
<keyword evidence="3" id="KW-0472">Membrane</keyword>
<feature type="compositionally biased region" description="Polar residues" evidence="2">
    <location>
        <begin position="363"/>
        <end position="390"/>
    </location>
</feature>
<feature type="domain" description="PXA" evidence="4">
    <location>
        <begin position="110"/>
        <end position="285"/>
    </location>
</feature>
<dbReference type="AlphaFoldDB" id="A0A1X2IZ49"/>
<dbReference type="PANTHER" id="PTHR22775:SF47">
    <property type="entry name" value="MEIOTICALLY UP-REGULATED GENE 122 PROTEIN"/>
    <property type="match status" value="1"/>
</dbReference>
<name>A0A1X2IZ49_9FUNG</name>
<comment type="caution">
    <text evidence="5">The sequence shown here is derived from an EMBL/GenBank/DDBJ whole genome shotgun (WGS) entry which is preliminary data.</text>
</comment>
<comment type="similarity">
    <text evidence="1">Belongs to the sorting nexin family.</text>
</comment>
<keyword evidence="6" id="KW-1185">Reference proteome</keyword>
<dbReference type="OrthoDB" id="120967at2759"/>
<feature type="compositionally biased region" description="Polar residues" evidence="2">
    <location>
        <begin position="330"/>
        <end position="342"/>
    </location>
</feature>
<dbReference type="Gene3D" id="3.30.1520.10">
    <property type="entry name" value="Phox-like domain"/>
    <property type="match status" value="1"/>
</dbReference>
<dbReference type="InterPro" id="IPR003114">
    <property type="entry name" value="Phox_assoc"/>
</dbReference>
<proteinExistence type="inferred from homology"/>
<evidence type="ECO:0000259" key="4">
    <source>
        <dbReference type="PROSITE" id="PS51207"/>
    </source>
</evidence>
<dbReference type="Pfam" id="PF02194">
    <property type="entry name" value="PXA"/>
    <property type="match status" value="1"/>
</dbReference>
<dbReference type="SUPFAM" id="SSF64268">
    <property type="entry name" value="PX domain"/>
    <property type="match status" value="1"/>
</dbReference>
<dbReference type="InterPro" id="IPR036871">
    <property type="entry name" value="PX_dom_sf"/>
</dbReference>
<feature type="region of interest" description="Disordered" evidence="2">
    <location>
        <begin position="636"/>
        <end position="738"/>
    </location>
</feature>
<dbReference type="SMART" id="SM00312">
    <property type="entry name" value="PX"/>
    <property type="match status" value="1"/>
</dbReference>
<feature type="compositionally biased region" description="Low complexity" evidence="2">
    <location>
        <begin position="640"/>
        <end position="660"/>
    </location>
</feature>
<dbReference type="SMART" id="SM00313">
    <property type="entry name" value="PXA"/>
    <property type="match status" value="1"/>
</dbReference>
<organism evidence="5 6">
    <name type="scientific">Absidia repens</name>
    <dbReference type="NCBI Taxonomy" id="90262"/>
    <lineage>
        <taxon>Eukaryota</taxon>
        <taxon>Fungi</taxon>
        <taxon>Fungi incertae sedis</taxon>
        <taxon>Mucoromycota</taxon>
        <taxon>Mucoromycotina</taxon>
        <taxon>Mucoromycetes</taxon>
        <taxon>Mucorales</taxon>
        <taxon>Cunninghamellaceae</taxon>
        <taxon>Absidia</taxon>
    </lineage>
</organism>
<sequence length="899" mass="100773">MSDSDEGSPLRQHFRVLGDSSIRGVLWSPTILGFTIVIYALSRIANELLFSYMIASASIFGVLYFSNAHPPQQVFTQQRYSISSDRNGADAVDKRLDQDEDYLTKLNLFYHPLTKIVDQLLQYFYDDFVHYWWNPLNSEYDNEFEKIIKSRLNTAVTNVEKTLLKQERNDIVMAIMYGLANTLIIHMRECRTFETSEIPMDAYVVENPQSPFAQLLSKKEQHHQLRSLSTTILRRILPIDDMDSVLVSSIFKELLSTHLLENILATCSDPDFVNGWIIQYLSDTLNGLDDTHPDSILTDSDGLRSVVEKATEDAMAAEQQQRHQHDELSHNPSSTNRQNDSPNKLDDTLENSHNSIEIGDTVDITNDQGCTTPPQCLPISQHNIPSASEPPNNPRPQVDHKSPTYDASIPTTVHDNSQPMARTKTELTMDKSPLIYVPGTVSFSIMDISPRQNMATLDKSSLAYIIQIERPALEQSSGSEGGGYVITRTYSDFDTFHGLMRAKHGKRVTRLNLRLPLDVTRSWLGKKKSAIGNGIGTSSASSSIGSDGKIISHGLENYLNTVVGDDELGRDPLILAFLQKEQATQQGATQNKHNFAEEYKDELAAYTVAPLAVDTTSVLPTSMGTRAMSLFGRASISNGNTPTSWSPSLWSSNSSSSSQSDLTGGMFKSARQGSISSMKSNSDSTTSSKNLEDDHEQTVGSNTKEDNQWQQKYDDSSAPVPASSKNGNNYNSSSPQKPLSAMDTELLIETTFALIVEIFDLTTANNKAWMRRSLLNLLREIVRRSYTELVAKQYNDYMQAYLSPNALVGWMELVRDTFWPNGVYNMNTIERTIEEKRQTKQLAKQLLVQRAVPGGVRQLIGDQNCTLAMERIWNRLQDEELNRVLILQVLERVVKPLFG</sequence>
<feature type="compositionally biased region" description="Basic and acidic residues" evidence="2">
    <location>
        <begin position="703"/>
        <end position="715"/>
    </location>
</feature>
<dbReference type="PROSITE" id="PS51207">
    <property type="entry name" value="PXA"/>
    <property type="match status" value="1"/>
</dbReference>
<keyword evidence="3" id="KW-0812">Transmembrane</keyword>
<dbReference type="Pfam" id="PF08628">
    <property type="entry name" value="Nexin_C"/>
    <property type="match status" value="1"/>
</dbReference>
<feature type="compositionally biased region" description="Low complexity" evidence="2">
    <location>
        <begin position="674"/>
        <end position="689"/>
    </location>
</feature>
<dbReference type="EMBL" id="MCGE01000002">
    <property type="protein sequence ID" value="ORZ24542.1"/>
    <property type="molecule type" value="Genomic_DNA"/>
</dbReference>
<feature type="transmembrane region" description="Helical" evidence="3">
    <location>
        <begin position="48"/>
        <end position="66"/>
    </location>
</feature>
<gene>
    <name evidence="5" type="ORF">BCR42DRAFT_446475</name>
</gene>
<feature type="region of interest" description="Disordered" evidence="2">
    <location>
        <begin position="308"/>
        <end position="351"/>
    </location>
</feature>
<feature type="transmembrane region" description="Helical" evidence="3">
    <location>
        <begin position="20"/>
        <end position="41"/>
    </location>
</feature>
<protein>
    <submittedName>
        <fullName evidence="5">PXA domain-domain-containing protein</fullName>
    </submittedName>
</protein>
<feature type="region of interest" description="Disordered" evidence="2">
    <location>
        <begin position="363"/>
        <end position="402"/>
    </location>
</feature>
<evidence type="ECO:0000313" key="5">
    <source>
        <dbReference type="EMBL" id="ORZ24542.1"/>
    </source>
</evidence>
<evidence type="ECO:0000313" key="6">
    <source>
        <dbReference type="Proteomes" id="UP000193560"/>
    </source>
</evidence>
<evidence type="ECO:0000256" key="2">
    <source>
        <dbReference type="SAM" id="MobiDB-lite"/>
    </source>
</evidence>
<dbReference type="GO" id="GO:0035091">
    <property type="term" value="F:phosphatidylinositol binding"/>
    <property type="evidence" value="ECO:0007669"/>
    <property type="project" value="InterPro"/>
</dbReference>
<dbReference type="Proteomes" id="UP000193560">
    <property type="component" value="Unassembled WGS sequence"/>
</dbReference>
<feature type="compositionally biased region" description="Basic and acidic residues" evidence="2">
    <location>
        <begin position="320"/>
        <end position="329"/>
    </location>
</feature>
<keyword evidence="3" id="KW-1133">Transmembrane helix</keyword>
<accession>A0A1X2IZ49</accession>
<dbReference type="PANTHER" id="PTHR22775">
    <property type="entry name" value="SORTING NEXIN"/>
    <property type="match status" value="1"/>
</dbReference>